<sequence length="227" mass="24023">MLFHLMAIAMSGQTPPALGAHVFVAQAEGLGVSPAVTPALETRPRGSVFLAFTAGYASNDAVPTDNYRNAWTPLGHAVTYEGYPAFDAKAYVVVNARGGPDYRVSVVKPGRPAGELSLPFVEVTHATQAPHVVQTYAAVSATMRSGDITVDGPATLLAFWWGDGGVKRMSVTPDDGFRTIDAFTRLPDESGVQGVVAWRHVEAAGTYHVSWSVSPAQGASLWIVAVR</sequence>
<protein>
    <submittedName>
        <fullName evidence="1">Uncharacterized protein</fullName>
    </submittedName>
</protein>
<comment type="caution">
    <text evidence="1">The sequence shown here is derived from an EMBL/GenBank/DDBJ whole genome shotgun (WGS) entry which is preliminary data.</text>
</comment>
<dbReference type="RefSeq" id="WP_320551819.1">
    <property type="nucleotide sequence ID" value="NZ_JAQLOK010000004.1"/>
</dbReference>
<evidence type="ECO:0000313" key="1">
    <source>
        <dbReference type="EMBL" id="MDF4025885.1"/>
    </source>
</evidence>
<gene>
    <name evidence="1" type="ORF">P3W24_12985</name>
</gene>
<name>A0ABT6BCX7_9GAMM</name>
<reference evidence="1 2" key="1">
    <citation type="journal article" date="2024" name="Curr. Microbiol.">
        <title>Luteibacter sahnii sp. nov., A Novel Yellow-Colored Xanthomonadin Pigment Producing Probiotic Bacterium from Healthy Rice Seed Microbiome.</title>
        <authorList>
            <person name="Jaiswal G."/>
            <person name="Rana R."/>
            <person name="Nayak P.K."/>
            <person name="Chouhan R."/>
            <person name="Gandhi S.G."/>
            <person name="Patel H.K."/>
            <person name="Patil P.B."/>
        </authorList>
    </citation>
    <scope>NUCLEOTIDE SEQUENCE [LARGE SCALE GENOMIC DNA]</scope>
    <source>
        <strain evidence="1 2">PPL201</strain>
    </source>
</reference>
<keyword evidence="2" id="KW-1185">Reference proteome</keyword>
<proteinExistence type="predicted"/>
<dbReference type="EMBL" id="JARJJS010000003">
    <property type="protein sequence ID" value="MDF4025885.1"/>
    <property type="molecule type" value="Genomic_DNA"/>
</dbReference>
<dbReference type="Proteomes" id="UP001528850">
    <property type="component" value="Unassembled WGS sequence"/>
</dbReference>
<accession>A0ABT6BCX7</accession>
<organism evidence="1 2">
    <name type="scientific">Luteibacter sahnii</name>
    <dbReference type="NCBI Taxonomy" id="3021977"/>
    <lineage>
        <taxon>Bacteria</taxon>
        <taxon>Pseudomonadati</taxon>
        <taxon>Pseudomonadota</taxon>
        <taxon>Gammaproteobacteria</taxon>
        <taxon>Lysobacterales</taxon>
        <taxon>Rhodanobacteraceae</taxon>
        <taxon>Luteibacter</taxon>
    </lineage>
</organism>
<evidence type="ECO:0000313" key="2">
    <source>
        <dbReference type="Proteomes" id="UP001528850"/>
    </source>
</evidence>